<dbReference type="PROSITE" id="PS51257">
    <property type="entry name" value="PROKAR_LIPOPROTEIN"/>
    <property type="match status" value="1"/>
</dbReference>
<comment type="caution">
    <text evidence="2">The sequence shown here is derived from an EMBL/GenBank/DDBJ whole genome shotgun (WGS) entry which is preliminary data.</text>
</comment>
<evidence type="ECO:0008006" key="4">
    <source>
        <dbReference type="Google" id="ProtNLM"/>
    </source>
</evidence>
<dbReference type="Proteomes" id="UP000319143">
    <property type="component" value="Unassembled WGS sequence"/>
</dbReference>
<dbReference type="RefSeq" id="WP_146528500.1">
    <property type="nucleotide sequence ID" value="NZ_SJPV01000007.1"/>
</dbReference>
<evidence type="ECO:0000313" key="2">
    <source>
        <dbReference type="EMBL" id="TWU35097.1"/>
    </source>
</evidence>
<dbReference type="AlphaFoldDB" id="A0A5C6DGX9"/>
<sequence>MKTIKWLAVVAFTLVAFACYTWNRSVTAQERDPDRVEGQMHELDVRIERAIDDGRMGEAGQLHEQRRALRERAERERAERERAERERAERERESQPRDRGIPRDFDPARHREEMEHRGHELEMRQLEIEVEMAQVKLEHEKMELRSNPMIMAIQAIDVAREKMEPEAARELFNDLLEESKHYPIKLHLRRSLIELNLQLGQREDAIRHLRAMALFSDEH</sequence>
<name>A0A5C6DGX9_9BACT</name>
<evidence type="ECO:0000313" key="3">
    <source>
        <dbReference type="Proteomes" id="UP000319143"/>
    </source>
</evidence>
<accession>A0A5C6DGX9</accession>
<evidence type="ECO:0000256" key="1">
    <source>
        <dbReference type="SAM" id="MobiDB-lite"/>
    </source>
</evidence>
<keyword evidence="3" id="KW-1185">Reference proteome</keyword>
<dbReference type="OrthoDB" id="9968383at2"/>
<proteinExistence type="predicted"/>
<organism evidence="2 3">
    <name type="scientific">Novipirellula artificiosorum</name>
    <dbReference type="NCBI Taxonomy" id="2528016"/>
    <lineage>
        <taxon>Bacteria</taxon>
        <taxon>Pseudomonadati</taxon>
        <taxon>Planctomycetota</taxon>
        <taxon>Planctomycetia</taxon>
        <taxon>Pirellulales</taxon>
        <taxon>Pirellulaceae</taxon>
        <taxon>Novipirellula</taxon>
    </lineage>
</organism>
<dbReference type="EMBL" id="SJPV01000007">
    <property type="protein sequence ID" value="TWU35097.1"/>
    <property type="molecule type" value="Genomic_DNA"/>
</dbReference>
<gene>
    <name evidence="2" type="ORF">Poly41_42410</name>
</gene>
<protein>
    <recommendedName>
        <fullName evidence="4">Tetratricopeptide repeat protein</fullName>
    </recommendedName>
</protein>
<reference evidence="2 3" key="1">
    <citation type="submission" date="2019-02" db="EMBL/GenBank/DDBJ databases">
        <title>Deep-cultivation of Planctomycetes and their phenomic and genomic characterization uncovers novel biology.</title>
        <authorList>
            <person name="Wiegand S."/>
            <person name="Jogler M."/>
            <person name="Boedeker C."/>
            <person name="Pinto D."/>
            <person name="Vollmers J."/>
            <person name="Rivas-Marin E."/>
            <person name="Kohn T."/>
            <person name="Peeters S.H."/>
            <person name="Heuer A."/>
            <person name="Rast P."/>
            <person name="Oberbeckmann S."/>
            <person name="Bunk B."/>
            <person name="Jeske O."/>
            <person name="Meyerdierks A."/>
            <person name="Storesund J.E."/>
            <person name="Kallscheuer N."/>
            <person name="Luecker S."/>
            <person name="Lage O.M."/>
            <person name="Pohl T."/>
            <person name="Merkel B.J."/>
            <person name="Hornburger P."/>
            <person name="Mueller R.-W."/>
            <person name="Bruemmer F."/>
            <person name="Labrenz M."/>
            <person name="Spormann A.M."/>
            <person name="Op Den Camp H."/>
            <person name="Overmann J."/>
            <person name="Amann R."/>
            <person name="Jetten M.S.M."/>
            <person name="Mascher T."/>
            <person name="Medema M.H."/>
            <person name="Devos D.P."/>
            <person name="Kaster A.-K."/>
            <person name="Ovreas L."/>
            <person name="Rohde M."/>
            <person name="Galperin M.Y."/>
            <person name="Jogler C."/>
        </authorList>
    </citation>
    <scope>NUCLEOTIDE SEQUENCE [LARGE SCALE GENOMIC DNA]</scope>
    <source>
        <strain evidence="2 3">Poly41</strain>
    </source>
</reference>
<feature type="region of interest" description="Disordered" evidence="1">
    <location>
        <begin position="52"/>
        <end position="105"/>
    </location>
</feature>